<dbReference type="InterPro" id="IPR012340">
    <property type="entry name" value="NA-bd_OB-fold"/>
</dbReference>
<evidence type="ECO:0008006" key="4">
    <source>
        <dbReference type="Google" id="ProtNLM"/>
    </source>
</evidence>
<gene>
    <name evidence="2" type="ORF">D0Y65_000582</name>
    <name evidence="1" type="ORF">glysoja_031140</name>
</gene>
<dbReference type="Proteomes" id="UP000053555">
    <property type="component" value="Unassembled WGS sequence"/>
</dbReference>
<name>A0A0B2P7J3_GLYSO</name>
<accession>A0A0B2P7J3</accession>
<dbReference type="EMBL" id="QZWG01000001">
    <property type="protein sequence ID" value="RZC28669.1"/>
    <property type="molecule type" value="Genomic_DNA"/>
</dbReference>
<dbReference type="Gene3D" id="2.40.50.140">
    <property type="entry name" value="Nucleic acid-binding proteins"/>
    <property type="match status" value="1"/>
</dbReference>
<protein>
    <recommendedName>
        <fullName evidence="4">Replication factor A C-terminal domain-containing protein</fullName>
    </recommendedName>
</protein>
<dbReference type="SMR" id="A0A0B2P7J3"/>
<dbReference type="EMBL" id="KN669767">
    <property type="protein sequence ID" value="KHN03643.1"/>
    <property type="molecule type" value="Genomic_DNA"/>
</dbReference>
<sequence length="134" mass="15694">MSRKVNSIADIDDSKETWKLGVRITHLWTKQRSPKPFIETIFLDNKVLVANGWCYEGCPKCNMKCEEKLFPFICVGCQNENSSTVLRFRLEVKVSHHNDSLKFVMWNKEFNLLINQTDAAIKNQLIQEVWICQE</sequence>
<dbReference type="SUPFAM" id="SSF50249">
    <property type="entry name" value="Nucleic acid-binding proteins"/>
    <property type="match status" value="1"/>
</dbReference>
<evidence type="ECO:0000313" key="2">
    <source>
        <dbReference type="EMBL" id="RZC28669.1"/>
    </source>
</evidence>
<evidence type="ECO:0000313" key="1">
    <source>
        <dbReference type="EMBL" id="KHN03643.1"/>
    </source>
</evidence>
<reference evidence="2 3" key="2">
    <citation type="submission" date="2018-09" db="EMBL/GenBank/DDBJ databases">
        <title>A high-quality reference genome of wild soybean provides a powerful tool to mine soybean genomes.</title>
        <authorList>
            <person name="Xie M."/>
            <person name="Chung C.Y.L."/>
            <person name="Li M.-W."/>
            <person name="Wong F.-L."/>
            <person name="Chan T.-F."/>
            <person name="Lam H.-M."/>
        </authorList>
    </citation>
    <scope>NUCLEOTIDE SEQUENCE [LARGE SCALE GENOMIC DNA]</scope>
    <source>
        <strain evidence="3">cv. W05</strain>
        <tissue evidence="2">Hypocotyl of etiolated seedlings</tissue>
    </source>
</reference>
<dbReference type="AlphaFoldDB" id="A0A0B2P7J3"/>
<dbReference type="Proteomes" id="UP000289340">
    <property type="component" value="Chromosome 1"/>
</dbReference>
<keyword evidence="3" id="KW-1185">Reference proteome</keyword>
<evidence type="ECO:0000313" key="3">
    <source>
        <dbReference type="Proteomes" id="UP000289340"/>
    </source>
</evidence>
<organism evidence="1">
    <name type="scientific">Glycine soja</name>
    <name type="common">Wild soybean</name>
    <dbReference type="NCBI Taxonomy" id="3848"/>
    <lineage>
        <taxon>Eukaryota</taxon>
        <taxon>Viridiplantae</taxon>
        <taxon>Streptophyta</taxon>
        <taxon>Embryophyta</taxon>
        <taxon>Tracheophyta</taxon>
        <taxon>Spermatophyta</taxon>
        <taxon>Magnoliopsida</taxon>
        <taxon>eudicotyledons</taxon>
        <taxon>Gunneridae</taxon>
        <taxon>Pentapetalae</taxon>
        <taxon>rosids</taxon>
        <taxon>fabids</taxon>
        <taxon>Fabales</taxon>
        <taxon>Fabaceae</taxon>
        <taxon>Papilionoideae</taxon>
        <taxon>50 kb inversion clade</taxon>
        <taxon>NPAAA clade</taxon>
        <taxon>indigoferoid/millettioid clade</taxon>
        <taxon>Phaseoleae</taxon>
        <taxon>Glycine</taxon>
        <taxon>Glycine subgen. Soja</taxon>
    </lineage>
</organism>
<proteinExistence type="predicted"/>
<reference evidence="1" key="1">
    <citation type="submission" date="2014-07" db="EMBL/GenBank/DDBJ databases">
        <title>Identification of a novel salt tolerance gene in wild soybean by whole-genome sequencing.</title>
        <authorList>
            <person name="Lam H.-M."/>
            <person name="Qi X."/>
            <person name="Li M.-W."/>
            <person name="Liu X."/>
            <person name="Xie M."/>
            <person name="Ni M."/>
            <person name="Xu X."/>
        </authorList>
    </citation>
    <scope>NUCLEOTIDE SEQUENCE [LARGE SCALE GENOMIC DNA]</scope>
    <source>
        <tissue evidence="1">Root</tissue>
    </source>
</reference>